<dbReference type="WBParaSite" id="TASK_0000535801-mRNA-1">
    <property type="protein sequence ID" value="TASK_0000535801-mRNA-1"/>
    <property type="gene ID" value="TASK_0000535801"/>
</dbReference>
<dbReference type="GO" id="GO:0015093">
    <property type="term" value="F:ferrous iron transmembrane transporter activity"/>
    <property type="evidence" value="ECO:0007669"/>
    <property type="project" value="TreeGrafter"/>
</dbReference>
<keyword evidence="7" id="KW-0496">Mitochondrion</keyword>
<keyword evidence="8 13" id="KW-0472">Membrane</keyword>
<evidence type="ECO:0000256" key="2">
    <source>
        <dbReference type="ARBA" id="ARBA00006375"/>
    </source>
</evidence>
<dbReference type="AlphaFoldDB" id="A0A0R3W5G3"/>
<evidence type="ECO:0000256" key="1">
    <source>
        <dbReference type="ARBA" id="ARBA00004225"/>
    </source>
</evidence>
<dbReference type="OrthoDB" id="43906at2759"/>
<reference evidence="16 17" key="2">
    <citation type="submission" date="2018-11" db="EMBL/GenBank/DDBJ databases">
        <authorList>
            <consortium name="Pathogen Informatics"/>
        </authorList>
    </citation>
    <scope>NUCLEOTIDE SEQUENCE [LARGE SCALE GENOMIC DNA]</scope>
</reference>
<dbReference type="Proteomes" id="UP000282613">
    <property type="component" value="Unassembled WGS sequence"/>
</dbReference>
<evidence type="ECO:0000256" key="15">
    <source>
        <dbReference type="SAM" id="MobiDB-lite"/>
    </source>
</evidence>
<sequence>MDYEDLPDDSSAICHMVAGSCAGIMEHSITYPVDCVKTRLQCLRPSGAHRYVSLSEGLKQLFSQEGFLRSFRGIGAVVFGAGPAHALYFGLYEHMKSILISQARSDSSYNHFAHALSGICATVAHDAVMTPADGWYFTGVHILPSSRPGLARHSWSLPSCSTTLASKNANANQFTFNAIIMIMHSKTAIKQRLQMFNSPYHNTWDCLRRVCRNEGVGILYRAYLTQLSTNVPFQCIHFMTYELLQEKLNPSKEYLPWTHIVSGGLAGSTAAAITTPMDVCKTVLNTHVCASSACPHYPFSTYGGSISGGVGGVSNEMIVPPATKPVIRGLFGACRAVVQSQGVHGLFLGMNARVVATLPGTAISWSVYEYFKWTLSKSAVDSSVPPPAPSVVAMGSAEDDSQSLS</sequence>
<evidence type="ECO:0000256" key="14">
    <source>
        <dbReference type="RuleBase" id="RU000488"/>
    </source>
</evidence>
<accession>A0A0R3W5G3</accession>
<evidence type="ECO:0000256" key="8">
    <source>
        <dbReference type="ARBA" id="ARBA00023136"/>
    </source>
</evidence>
<dbReference type="PANTHER" id="PTHR45758">
    <property type="entry name" value="MITOFERRIN-1-RELATED"/>
    <property type="match status" value="1"/>
</dbReference>
<feature type="repeat" description="Solcar" evidence="13">
    <location>
        <begin position="10"/>
        <end position="98"/>
    </location>
</feature>
<keyword evidence="4" id="KW-0410">Iron transport</keyword>
<dbReference type="InterPro" id="IPR018108">
    <property type="entry name" value="MCP_transmembrane"/>
</dbReference>
<evidence type="ECO:0000256" key="5">
    <source>
        <dbReference type="ARBA" id="ARBA00022692"/>
    </source>
</evidence>
<keyword evidence="5 13" id="KW-0812">Transmembrane</keyword>
<gene>
    <name evidence="16" type="ORF">TASK_LOCUS5359</name>
</gene>
<evidence type="ECO:0000256" key="12">
    <source>
        <dbReference type="ARBA" id="ARBA00041894"/>
    </source>
</evidence>
<keyword evidence="6" id="KW-1133">Transmembrane helix</keyword>
<reference evidence="18" key="1">
    <citation type="submission" date="2017-02" db="UniProtKB">
        <authorList>
            <consortium name="WormBaseParasite"/>
        </authorList>
    </citation>
    <scope>IDENTIFICATION</scope>
</reference>
<evidence type="ECO:0000256" key="4">
    <source>
        <dbReference type="ARBA" id="ARBA00022496"/>
    </source>
</evidence>
<comment type="function">
    <text evidence="9">Mitochondrial iron transporter that specifically mediates iron uptake in developing erythroid cells, thereby playing an essential role in heme biosynthesis.</text>
</comment>
<dbReference type="Pfam" id="PF00153">
    <property type="entry name" value="Mito_carr"/>
    <property type="match status" value="3"/>
</dbReference>
<dbReference type="Gene3D" id="1.50.40.10">
    <property type="entry name" value="Mitochondrial carrier domain"/>
    <property type="match status" value="2"/>
</dbReference>
<keyword evidence="4" id="KW-0408">Iron</keyword>
<dbReference type="GO" id="GO:0031966">
    <property type="term" value="C:mitochondrial membrane"/>
    <property type="evidence" value="ECO:0007669"/>
    <property type="project" value="UniProtKB-SubCell"/>
</dbReference>
<evidence type="ECO:0000256" key="3">
    <source>
        <dbReference type="ARBA" id="ARBA00022448"/>
    </source>
</evidence>
<evidence type="ECO:0000256" key="13">
    <source>
        <dbReference type="PROSITE-ProRule" id="PRU00282"/>
    </source>
</evidence>
<protein>
    <recommendedName>
        <fullName evidence="10">Mitoferrin-1</fullName>
    </recommendedName>
    <alternativeName>
        <fullName evidence="11">Mitochondrial iron transporter 1</fullName>
    </alternativeName>
    <alternativeName>
        <fullName evidence="12">Solute carrier family 25 member 37</fullName>
    </alternativeName>
</protein>
<dbReference type="InterPro" id="IPR023395">
    <property type="entry name" value="MCP_dom_sf"/>
</dbReference>
<dbReference type="STRING" id="60517.A0A0R3W5G3"/>
<dbReference type="PANTHER" id="PTHR45758:SF4">
    <property type="entry name" value="MITOFERRIN-1"/>
    <property type="match status" value="1"/>
</dbReference>
<dbReference type="SUPFAM" id="SSF103506">
    <property type="entry name" value="Mitochondrial carrier"/>
    <property type="match status" value="2"/>
</dbReference>
<dbReference type="EMBL" id="UYRS01018409">
    <property type="protein sequence ID" value="VDK34936.1"/>
    <property type="molecule type" value="Genomic_DNA"/>
</dbReference>
<evidence type="ECO:0000256" key="11">
    <source>
        <dbReference type="ARBA" id="ARBA00041873"/>
    </source>
</evidence>
<feature type="repeat" description="Solcar" evidence="13">
    <location>
        <begin position="161"/>
        <end position="247"/>
    </location>
</feature>
<dbReference type="PROSITE" id="PS50920">
    <property type="entry name" value="SOLCAR"/>
    <property type="match status" value="3"/>
</dbReference>
<name>A0A0R3W5G3_TAEAS</name>
<feature type="repeat" description="Solcar" evidence="13">
    <location>
        <begin position="258"/>
        <end position="374"/>
    </location>
</feature>
<feature type="region of interest" description="Disordered" evidence="15">
    <location>
        <begin position="381"/>
        <end position="405"/>
    </location>
</feature>
<evidence type="ECO:0000313" key="17">
    <source>
        <dbReference type="Proteomes" id="UP000282613"/>
    </source>
</evidence>
<comment type="similarity">
    <text evidence="2 14">Belongs to the mitochondrial carrier (TC 2.A.29) family.</text>
</comment>
<dbReference type="GO" id="GO:0048250">
    <property type="term" value="P:iron import into the mitochondrion"/>
    <property type="evidence" value="ECO:0007669"/>
    <property type="project" value="TreeGrafter"/>
</dbReference>
<proteinExistence type="inferred from homology"/>
<evidence type="ECO:0000256" key="10">
    <source>
        <dbReference type="ARBA" id="ARBA00040418"/>
    </source>
</evidence>
<evidence type="ECO:0000256" key="6">
    <source>
        <dbReference type="ARBA" id="ARBA00022989"/>
    </source>
</evidence>
<keyword evidence="4" id="KW-0406">Ion transport</keyword>
<comment type="subcellular location">
    <subcellularLocation>
        <location evidence="1">Mitochondrion membrane</location>
        <topology evidence="1">Multi-pass membrane protein</topology>
    </subcellularLocation>
</comment>
<evidence type="ECO:0000313" key="16">
    <source>
        <dbReference type="EMBL" id="VDK34936.1"/>
    </source>
</evidence>
<evidence type="ECO:0000256" key="7">
    <source>
        <dbReference type="ARBA" id="ARBA00023128"/>
    </source>
</evidence>
<evidence type="ECO:0000313" key="18">
    <source>
        <dbReference type="WBParaSite" id="TASK_0000535801-mRNA-1"/>
    </source>
</evidence>
<keyword evidence="3 14" id="KW-0813">Transport</keyword>
<organism evidence="18">
    <name type="scientific">Taenia asiatica</name>
    <name type="common">Asian tapeworm</name>
    <dbReference type="NCBI Taxonomy" id="60517"/>
    <lineage>
        <taxon>Eukaryota</taxon>
        <taxon>Metazoa</taxon>
        <taxon>Spiralia</taxon>
        <taxon>Lophotrochozoa</taxon>
        <taxon>Platyhelminthes</taxon>
        <taxon>Cestoda</taxon>
        <taxon>Eucestoda</taxon>
        <taxon>Cyclophyllidea</taxon>
        <taxon>Taeniidae</taxon>
        <taxon>Taenia</taxon>
    </lineage>
</organism>
<keyword evidence="17" id="KW-1185">Reference proteome</keyword>
<evidence type="ECO:0000256" key="9">
    <source>
        <dbReference type="ARBA" id="ARBA00037061"/>
    </source>
</evidence>